<keyword evidence="6" id="KW-0804">Transcription</keyword>
<comment type="caution">
    <text evidence="12">The sequence shown here is derived from an EMBL/GenBank/DDBJ whole genome shotgun (WGS) entry which is preliminary data.</text>
</comment>
<gene>
    <name evidence="12" type="ORF">RASY3_10105</name>
</gene>
<proteinExistence type="predicted"/>
<feature type="domain" description="Response regulatory" evidence="10">
    <location>
        <begin position="3"/>
        <end position="116"/>
    </location>
</feature>
<evidence type="ECO:0000256" key="1">
    <source>
        <dbReference type="ARBA" id="ARBA00018672"/>
    </source>
</evidence>
<dbReference type="GO" id="GO:0000156">
    <property type="term" value="F:phosphorelay response regulator activity"/>
    <property type="evidence" value="ECO:0007669"/>
    <property type="project" value="TreeGrafter"/>
</dbReference>
<accession>A0A011WSP1</accession>
<reference evidence="12 13" key="1">
    <citation type="submission" date="2013-06" db="EMBL/GenBank/DDBJ databases">
        <title>Rumen cellulosomics: divergent fiber-degrading strategies revealed by comparative genome-wide analysis of six Ruminococcal strains.</title>
        <authorList>
            <person name="Dassa B."/>
            <person name="Borovok I."/>
            <person name="Lamed R."/>
            <person name="Flint H."/>
            <person name="Yeoman C.J."/>
            <person name="White B."/>
            <person name="Bayer E.A."/>
        </authorList>
    </citation>
    <scope>NUCLEOTIDE SEQUENCE [LARGE SCALE GENOMIC DNA]</scope>
    <source>
        <strain evidence="12 13">SY3</strain>
    </source>
</reference>
<dbReference type="Gene3D" id="3.40.50.2300">
    <property type="match status" value="1"/>
</dbReference>
<feature type="DNA-binding region" description="OmpR/PhoB-type" evidence="9">
    <location>
        <begin position="122"/>
        <end position="221"/>
    </location>
</feature>
<dbReference type="AlphaFoldDB" id="A0A011WSP1"/>
<evidence type="ECO:0000256" key="8">
    <source>
        <dbReference type="PROSITE-ProRule" id="PRU00169"/>
    </source>
</evidence>
<organism evidence="12 13">
    <name type="scientific">Ruminococcus albus SY3</name>
    <dbReference type="NCBI Taxonomy" id="1341156"/>
    <lineage>
        <taxon>Bacteria</taxon>
        <taxon>Bacillati</taxon>
        <taxon>Bacillota</taxon>
        <taxon>Clostridia</taxon>
        <taxon>Eubacteriales</taxon>
        <taxon>Oscillospiraceae</taxon>
        <taxon>Ruminococcus</taxon>
    </lineage>
</organism>
<evidence type="ECO:0000259" key="11">
    <source>
        <dbReference type="PROSITE" id="PS51755"/>
    </source>
</evidence>
<evidence type="ECO:0000256" key="5">
    <source>
        <dbReference type="ARBA" id="ARBA00023125"/>
    </source>
</evidence>
<protein>
    <recommendedName>
        <fullName evidence="1">Stage 0 sporulation protein A homolog</fullName>
    </recommendedName>
</protein>
<dbReference type="InterPro" id="IPR011006">
    <property type="entry name" value="CheY-like_superfamily"/>
</dbReference>
<comment type="function">
    <text evidence="7">May play the central regulatory role in sporulation. It may be an element of the effector pathway responsible for the activation of sporulation genes in response to nutritional stress. Spo0A may act in concert with spo0H (a sigma factor) to control the expression of some genes that are critical to the sporulation process.</text>
</comment>
<dbReference type="FunFam" id="1.10.10.10:FF:000018">
    <property type="entry name" value="DNA-binding response regulator ResD"/>
    <property type="match status" value="1"/>
</dbReference>
<evidence type="ECO:0000259" key="10">
    <source>
        <dbReference type="PROSITE" id="PS50110"/>
    </source>
</evidence>
<dbReference type="RefSeq" id="WP_024856262.1">
    <property type="nucleotide sequence ID" value="NZ_JEOB01000002.1"/>
</dbReference>
<dbReference type="InterPro" id="IPR001867">
    <property type="entry name" value="OmpR/PhoB-type_DNA-bd"/>
</dbReference>
<name>A0A011WSP1_RUMAL</name>
<dbReference type="PROSITE" id="PS50110">
    <property type="entry name" value="RESPONSE_REGULATORY"/>
    <property type="match status" value="1"/>
</dbReference>
<dbReference type="PROSITE" id="PS51755">
    <property type="entry name" value="OMPR_PHOB"/>
    <property type="match status" value="1"/>
</dbReference>
<dbReference type="InterPro" id="IPR039420">
    <property type="entry name" value="WalR-like"/>
</dbReference>
<evidence type="ECO:0000256" key="6">
    <source>
        <dbReference type="ARBA" id="ARBA00023163"/>
    </source>
</evidence>
<dbReference type="InterPro" id="IPR001789">
    <property type="entry name" value="Sig_transdc_resp-reg_receiver"/>
</dbReference>
<dbReference type="SUPFAM" id="SSF52172">
    <property type="entry name" value="CheY-like"/>
    <property type="match status" value="1"/>
</dbReference>
<evidence type="ECO:0000256" key="4">
    <source>
        <dbReference type="ARBA" id="ARBA00023015"/>
    </source>
</evidence>
<dbReference type="SMART" id="SM00448">
    <property type="entry name" value="REC"/>
    <property type="match status" value="1"/>
</dbReference>
<dbReference type="GO" id="GO:0006355">
    <property type="term" value="P:regulation of DNA-templated transcription"/>
    <property type="evidence" value="ECO:0007669"/>
    <property type="project" value="InterPro"/>
</dbReference>
<dbReference type="Proteomes" id="UP000021369">
    <property type="component" value="Unassembled WGS sequence"/>
</dbReference>
<keyword evidence="5 9" id="KW-0238">DNA-binding</keyword>
<dbReference type="FunFam" id="3.40.50.2300:FF:000001">
    <property type="entry name" value="DNA-binding response regulator PhoB"/>
    <property type="match status" value="1"/>
</dbReference>
<evidence type="ECO:0000256" key="9">
    <source>
        <dbReference type="PROSITE-ProRule" id="PRU01091"/>
    </source>
</evidence>
<dbReference type="Gene3D" id="1.10.10.10">
    <property type="entry name" value="Winged helix-like DNA-binding domain superfamily/Winged helix DNA-binding domain"/>
    <property type="match status" value="1"/>
</dbReference>
<dbReference type="Pfam" id="PF00486">
    <property type="entry name" value="Trans_reg_C"/>
    <property type="match status" value="1"/>
</dbReference>
<dbReference type="OrthoDB" id="9790442at2"/>
<dbReference type="CDD" id="cd17574">
    <property type="entry name" value="REC_OmpR"/>
    <property type="match status" value="1"/>
</dbReference>
<sequence length="221" mass="25301">MVDILIVEDNKELCVLLCDFLRAEGYTVSTAESGEKALAFFEKYGARLVLLDINLPGIDGFAVCRRIREQSNTPILILTARIDREDKLNGLILGADDYIEKPYDIDILIAKVKGIFKRRLAMDDLTDGDITLDLTSGTVTKNDETLQMTAKEFELLRLFIENKGQTLTKEYIFNRIWGSDSESEIQTLTVHIKWLRQKIEPDPKEPKRILTVWGKGYRWEG</sequence>
<evidence type="ECO:0000313" key="13">
    <source>
        <dbReference type="Proteomes" id="UP000021369"/>
    </source>
</evidence>
<dbReference type="GO" id="GO:0032993">
    <property type="term" value="C:protein-DNA complex"/>
    <property type="evidence" value="ECO:0007669"/>
    <property type="project" value="TreeGrafter"/>
</dbReference>
<dbReference type="PANTHER" id="PTHR48111">
    <property type="entry name" value="REGULATOR OF RPOS"/>
    <property type="match status" value="1"/>
</dbReference>
<dbReference type="Pfam" id="PF00072">
    <property type="entry name" value="Response_reg"/>
    <property type="match status" value="1"/>
</dbReference>
<dbReference type="Gene3D" id="6.10.250.690">
    <property type="match status" value="1"/>
</dbReference>
<dbReference type="GO" id="GO:0005829">
    <property type="term" value="C:cytosol"/>
    <property type="evidence" value="ECO:0007669"/>
    <property type="project" value="TreeGrafter"/>
</dbReference>
<keyword evidence="13" id="KW-1185">Reference proteome</keyword>
<evidence type="ECO:0000256" key="7">
    <source>
        <dbReference type="ARBA" id="ARBA00024867"/>
    </source>
</evidence>
<evidence type="ECO:0000256" key="2">
    <source>
        <dbReference type="ARBA" id="ARBA00022553"/>
    </source>
</evidence>
<dbReference type="PATRIC" id="fig|1341156.4.peg.1321"/>
<evidence type="ECO:0000313" key="12">
    <source>
        <dbReference type="EMBL" id="EXM40005.1"/>
    </source>
</evidence>
<dbReference type="SMART" id="SM00862">
    <property type="entry name" value="Trans_reg_C"/>
    <property type="match status" value="1"/>
</dbReference>
<dbReference type="PANTHER" id="PTHR48111:SF1">
    <property type="entry name" value="TWO-COMPONENT RESPONSE REGULATOR ORR33"/>
    <property type="match status" value="1"/>
</dbReference>
<feature type="domain" description="OmpR/PhoB-type" evidence="11">
    <location>
        <begin position="122"/>
        <end position="221"/>
    </location>
</feature>
<dbReference type="CDD" id="cd00383">
    <property type="entry name" value="trans_reg_C"/>
    <property type="match status" value="1"/>
</dbReference>
<feature type="modified residue" description="4-aspartylphosphate" evidence="8">
    <location>
        <position position="52"/>
    </location>
</feature>
<dbReference type="GO" id="GO:0000976">
    <property type="term" value="F:transcription cis-regulatory region binding"/>
    <property type="evidence" value="ECO:0007669"/>
    <property type="project" value="TreeGrafter"/>
</dbReference>
<keyword evidence="4" id="KW-0805">Transcription regulation</keyword>
<keyword evidence="2 8" id="KW-0597">Phosphoprotein</keyword>
<dbReference type="InterPro" id="IPR036388">
    <property type="entry name" value="WH-like_DNA-bd_sf"/>
</dbReference>
<dbReference type="EMBL" id="JEOB01000002">
    <property type="protein sequence ID" value="EXM40005.1"/>
    <property type="molecule type" value="Genomic_DNA"/>
</dbReference>
<evidence type="ECO:0000256" key="3">
    <source>
        <dbReference type="ARBA" id="ARBA00023012"/>
    </source>
</evidence>
<keyword evidence="3" id="KW-0902">Two-component regulatory system</keyword>